<evidence type="ECO:0000313" key="2">
    <source>
        <dbReference type="Proteomes" id="UP000254343"/>
    </source>
</evidence>
<dbReference type="EMBL" id="UIGB01000001">
    <property type="protein sequence ID" value="SUU86696.1"/>
    <property type="molecule type" value="Genomic_DNA"/>
</dbReference>
<dbReference type="Proteomes" id="UP000254343">
    <property type="component" value="Unassembled WGS sequence"/>
</dbReference>
<proteinExistence type="predicted"/>
<accession>A0A380WD07</accession>
<dbReference type="RefSeq" id="WP_002717519.1">
    <property type="nucleotide sequence ID" value="NZ_UFSI01000001.1"/>
</dbReference>
<organism evidence="1 2">
    <name type="scientific">Afipia felis</name>
    <name type="common">Cat scratch disease bacillus</name>
    <dbReference type="NCBI Taxonomy" id="1035"/>
    <lineage>
        <taxon>Bacteria</taxon>
        <taxon>Pseudomonadati</taxon>
        <taxon>Pseudomonadota</taxon>
        <taxon>Alphaproteobacteria</taxon>
        <taxon>Hyphomicrobiales</taxon>
        <taxon>Nitrobacteraceae</taxon>
        <taxon>Afipia</taxon>
    </lineage>
</organism>
<sequence length="172" mass="19512">MKFAKPKPINLFSKSNGELKNLLENYKKHNRLDLMPVVLEECERRGIRVDYKKYVTWHRAKVLEVMEPFSTISELVLESSRTTKTEAGGGKFKPVGHPEKLQIDTYTAIKKKGINATFACHVRESWGEPTFVLTIKDDTPTVIHIFTVDELDKAEARWAAVAANAMGNSYSI</sequence>
<evidence type="ECO:0000313" key="1">
    <source>
        <dbReference type="EMBL" id="SUU86696.1"/>
    </source>
</evidence>
<dbReference type="AlphaFoldDB" id="A0A380WD07"/>
<dbReference type="OrthoDB" id="9875549at2"/>
<reference evidence="1 2" key="1">
    <citation type="submission" date="2018-06" db="EMBL/GenBank/DDBJ databases">
        <authorList>
            <consortium name="Pathogen Informatics"/>
            <person name="Doyle S."/>
        </authorList>
    </citation>
    <scope>NUCLEOTIDE SEQUENCE [LARGE SCALE GENOMIC DNA]</scope>
    <source>
        <strain evidence="1 2">NCTC12722</strain>
    </source>
</reference>
<protein>
    <submittedName>
        <fullName evidence="1">Uncharacterized protein</fullName>
    </submittedName>
</protein>
<gene>
    <name evidence="1" type="ORF">NCTC12722_03926</name>
</gene>
<name>A0A380WD07_AFIFE</name>